<reference evidence="9" key="2">
    <citation type="submission" date="2007-04" db="EMBL/GenBank/DDBJ databases">
        <title>Complete genome sequence of the nitrogen-fixing bacterium Azorhizobium caulinodans ORS571.</title>
        <authorList>
            <person name="Lee K.B."/>
            <person name="Backer P.D."/>
            <person name="Aono T."/>
            <person name="Liu C.T."/>
            <person name="Suzuki S."/>
            <person name="Suzuki T."/>
            <person name="Kaneko T."/>
            <person name="Yamada M."/>
            <person name="Tabata S."/>
            <person name="Kupfer D.M."/>
            <person name="Najar F.Z."/>
            <person name="Wiley G.B."/>
            <person name="Roe B."/>
            <person name="Binnewies T."/>
            <person name="Ussery D."/>
            <person name="Vereecke D."/>
            <person name="Gevers D."/>
            <person name="Holsters M."/>
            <person name="Oyaizu H."/>
        </authorList>
    </citation>
    <scope>NUCLEOTIDE SEQUENCE [LARGE SCALE GENOMIC DNA]</scope>
    <source>
        <strain evidence="9">ATCC 43989 / DSM 5975 / JCM 20966 / LMG 6465 / NBRC 14845 / NCIMB 13405 / ORS 571</strain>
    </source>
</reference>
<dbReference type="eggNOG" id="COG1118">
    <property type="taxonomic scope" value="Bacteria"/>
</dbReference>
<dbReference type="STRING" id="438753.AZC_1205"/>
<dbReference type="GO" id="GO:0015697">
    <property type="term" value="P:quaternary ammonium group transport"/>
    <property type="evidence" value="ECO:0007669"/>
    <property type="project" value="UniProtKB-ARBA"/>
</dbReference>
<proteinExistence type="inferred from homology"/>
<dbReference type="InterPro" id="IPR050093">
    <property type="entry name" value="ABC_SmlMolc_Importer"/>
</dbReference>
<dbReference type="Pfam" id="PF00005">
    <property type="entry name" value="ABC_tran"/>
    <property type="match status" value="1"/>
</dbReference>
<feature type="domain" description="ABC transporter" evidence="7">
    <location>
        <begin position="5"/>
        <end position="239"/>
    </location>
</feature>
<dbReference type="FunFam" id="3.40.50.300:FF:000425">
    <property type="entry name" value="Probable ABC transporter, ATP-binding subunit"/>
    <property type="match status" value="1"/>
</dbReference>
<accession>A8HRK9</accession>
<dbReference type="Proteomes" id="UP000000270">
    <property type="component" value="Chromosome"/>
</dbReference>
<reference evidence="8 9" key="4">
    <citation type="journal article" date="2009" name="Appl. Environ. Microbiol.">
        <title>Comparative genome-wide transcriptional profiling of Azorhizobium caulinodans ORS571 grown under free-living and symbiotic conditions.</title>
        <authorList>
            <person name="Tsukada S."/>
            <person name="Aono T."/>
            <person name="Akiba N."/>
            <person name="Lee KB."/>
            <person name="Liu CT."/>
            <person name="Toyazaki H."/>
            <person name="Oyaizu H."/>
        </authorList>
    </citation>
    <scope>NUCLEOTIDE SEQUENCE [LARGE SCALE GENOMIC DNA]</scope>
    <source>
        <strain evidence="9">ATCC 43989 / DSM 5975 / JCM 20966 / LMG 6465 / NBRC 14845 / NCIMB 13405 / ORS 571</strain>
    </source>
</reference>
<organism evidence="8 9">
    <name type="scientific">Azorhizobium caulinodans (strain ATCC 43989 / DSM 5975 / JCM 20966 / LMG 6465 / NBRC 14845 / NCIMB 13405 / ORS 571)</name>
    <dbReference type="NCBI Taxonomy" id="438753"/>
    <lineage>
        <taxon>Bacteria</taxon>
        <taxon>Pseudomonadati</taxon>
        <taxon>Pseudomonadota</taxon>
        <taxon>Alphaproteobacteria</taxon>
        <taxon>Hyphomicrobiales</taxon>
        <taxon>Xanthobacteraceae</taxon>
        <taxon>Azorhizobium</taxon>
    </lineage>
</organism>
<dbReference type="PANTHER" id="PTHR42781:SF4">
    <property type="entry name" value="SPERMIDINE_PUTRESCINE IMPORT ATP-BINDING PROTEIN POTA"/>
    <property type="match status" value="1"/>
</dbReference>
<dbReference type="GO" id="GO:0043190">
    <property type="term" value="C:ATP-binding cassette (ABC) transporter complex"/>
    <property type="evidence" value="ECO:0007669"/>
    <property type="project" value="InterPro"/>
</dbReference>
<evidence type="ECO:0000313" key="9">
    <source>
        <dbReference type="Proteomes" id="UP000000270"/>
    </source>
</evidence>
<dbReference type="PROSITE" id="PS00211">
    <property type="entry name" value="ABC_TRANSPORTER_1"/>
    <property type="match status" value="1"/>
</dbReference>
<sequence length="365" mass="38782">MTVAVSVENAVKRFGQQMALADISLDVAPGELVALLGPSGSGKTTLLRAIAGLEALDGGRIVLDGADAAHVPVRHRGIGFVFQQYALFRHMSVADNVAYGLRSRPRATRPSEADIRARVSDLLGLVQLEGYGGRYPAQLSGGQRQRVALARALAIEPKVLLLDEPFGALDALVRKELRAWLRELHDRTGHTTLFVTHDQDEALELADRVVVMSFGRIEQVGTPDEVYDQPATPQVFGFMGESSRLDVEVRDGAAFAAGGAVAVAIAPVPDGTGSLFVRPQDVSIAMAGTPGMEGIVRGYRRHGAIRRLTVDVAGGVVEADISPAVRAENGTKVAVRFNRARLFPATGAGADCRPPVAHQSGEYAI</sequence>
<dbReference type="EMBL" id="AP009384">
    <property type="protein sequence ID" value="BAF87203.1"/>
    <property type="molecule type" value="Genomic_DNA"/>
</dbReference>
<dbReference type="RefSeq" id="WP_012169736.1">
    <property type="nucleotide sequence ID" value="NC_009937.1"/>
</dbReference>
<comment type="similarity">
    <text evidence="1">Belongs to the ABC transporter superfamily.</text>
</comment>
<reference evidence="8 9" key="6">
    <citation type="journal article" date="2011" name="Appl. Environ. Microbiol.">
        <title>Involvement of the azorhizobial chromosome partition gene (parA) in the onset of bacteroid differentiation during Sesbania rostrata stem nodule development.</title>
        <authorList>
            <person name="Liu CT."/>
            <person name="Lee KB."/>
            <person name="Wang YS."/>
            <person name="Peng MH."/>
            <person name="Lee KT."/>
            <person name="Suzuki S."/>
            <person name="Suzuki T."/>
            <person name="Oyaizu H."/>
        </authorList>
    </citation>
    <scope>NUCLEOTIDE SEQUENCE [LARGE SCALE GENOMIC DNA]</scope>
    <source>
        <strain evidence="9">ATCC 43989 / DSM 5975 / JCM 20966 / LMG 6465 / NBRC 14845 / NCIMB 13405 / ORS 571</strain>
    </source>
</reference>
<dbReference type="GO" id="GO:0015419">
    <property type="term" value="F:ABC-type sulfate transporter activity"/>
    <property type="evidence" value="ECO:0007669"/>
    <property type="project" value="InterPro"/>
</dbReference>
<evidence type="ECO:0000256" key="6">
    <source>
        <dbReference type="ARBA" id="ARBA00023032"/>
    </source>
</evidence>
<gene>
    <name evidence="8" type="primary">cysA</name>
    <name evidence="8" type="ordered locus">AZC_1205</name>
</gene>
<keyword evidence="5" id="KW-1278">Translocase</keyword>
<reference evidence="8 9" key="5">
    <citation type="journal article" date="2010" name="Appl. Environ. Microbiol.">
        <title>phrR-like gene praR of Azorhizobium caulinodans ORS571 is essential for symbiosis with Sesbania rostrata and is involved in expression of reb genes.</title>
        <authorList>
            <person name="Akiba N."/>
            <person name="Aono T."/>
            <person name="Toyazaki H."/>
            <person name="Sato S."/>
            <person name="Oyaizu H."/>
        </authorList>
    </citation>
    <scope>NUCLEOTIDE SEQUENCE [LARGE SCALE GENOMIC DNA]</scope>
    <source>
        <strain evidence="9">ATCC 43989 / DSM 5975 / JCM 20966 / LMG 6465 / NBRC 14845 / NCIMB 13405 / ORS 571</strain>
    </source>
</reference>
<dbReference type="SUPFAM" id="SSF50331">
    <property type="entry name" value="MOP-like"/>
    <property type="match status" value="1"/>
</dbReference>
<keyword evidence="4 8" id="KW-0067">ATP-binding</keyword>
<reference evidence="8 9" key="1">
    <citation type="journal article" date="2007" name="Appl. Environ. Microbiol.">
        <title>Rhizobial factors required for stem nodule maturation and maintenance in Sesbania rostrata-Azorhizobium caulinodans ORS571 symbiosis.</title>
        <authorList>
            <person name="Suzuki S."/>
            <person name="Aono T."/>
            <person name="Lee KB."/>
            <person name="Suzuki T."/>
            <person name="Liu CT."/>
            <person name="Miwa H."/>
            <person name="Wakao S."/>
            <person name="Iki T."/>
            <person name="Oyaizu H."/>
        </authorList>
    </citation>
    <scope>NUCLEOTIDE SEQUENCE [LARGE SCALE GENOMIC DNA]</scope>
    <source>
        <strain evidence="9">ATCC 43989 / DSM 5975 / JCM 20966 / LMG 6465 / NBRC 14845 / NCIMB 13405 / ORS 571</strain>
    </source>
</reference>
<evidence type="ECO:0000256" key="1">
    <source>
        <dbReference type="ARBA" id="ARBA00005417"/>
    </source>
</evidence>
<reference evidence="8 9" key="3">
    <citation type="journal article" date="2008" name="BMC Genomics">
        <title>The genome of the versatile nitrogen fixer Azorhizobium caulinodans ORS571.</title>
        <authorList>
            <person name="Lee KB."/>
            <person name="Backer P.D."/>
            <person name="Aono T."/>
            <person name="Liu CT."/>
            <person name="Suzuki S."/>
            <person name="Suzuki T."/>
            <person name="Kaneko T."/>
            <person name="Yamada M."/>
            <person name="Tabata S."/>
            <person name="Kupfer D.M."/>
            <person name="Najar F.Z."/>
            <person name="Wiley G.B."/>
            <person name="Roe B."/>
            <person name="Binnewies T.T."/>
            <person name="Ussery D.W."/>
            <person name="D'Haeze W."/>
            <person name="Herder J.D."/>
            <person name="Gevers D."/>
            <person name="Vereecke D."/>
            <person name="Holsters M."/>
            <person name="Oyaizu H."/>
        </authorList>
    </citation>
    <scope>NUCLEOTIDE SEQUENCE [LARGE SCALE GENOMIC DNA]</scope>
    <source>
        <strain evidence="9">ATCC 43989 / DSM 5975 / JCM 20966 / LMG 6465 / NBRC 14845 / NCIMB 13405 / ORS 571</strain>
    </source>
</reference>
<keyword evidence="9" id="KW-1185">Reference proteome</keyword>
<evidence type="ECO:0000256" key="3">
    <source>
        <dbReference type="ARBA" id="ARBA00022741"/>
    </source>
</evidence>
<evidence type="ECO:0000256" key="2">
    <source>
        <dbReference type="ARBA" id="ARBA00022448"/>
    </source>
</evidence>
<dbReference type="InterPro" id="IPR005666">
    <property type="entry name" value="Sulph_transpt1"/>
</dbReference>
<evidence type="ECO:0000313" key="8">
    <source>
        <dbReference type="EMBL" id="BAF87203.1"/>
    </source>
</evidence>
<dbReference type="InterPro" id="IPR017871">
    <property type="entry name" value="ABC_transporter-like_CS"/>
</dbReference>
<dbReference type="InterPro" id="IPR027417">
    <property type="entry name" value="P-loop_NTPase"/>
</dbReference>
<dbReference type="AlphaFoldDB" id="A8HRK9"/>
<evidence type="ECO:0000256" key="4">
    <source>
        <dbReference type="ARBA" id="ARBA00022840"/>
    </source>
</evidence>
<dbReference type="HOGENOM" id="CLU_000604_1_1_5"/>
<dbReference type="InterPro" id="IPR003593">
    <property type="entry name" value="AAA+_ATPase"/>
</dbReference>
<dbReference type="InterPro" id="IPR003439">
    <property type="entry name" value="ABC_transporter-like_ATP-bd"/>
</dbReference>
<evidence type="ECO:0000256" key="5">
    <source>
        <dbReference type="ARBA" id="ARBA00022967"/>
    </source>
</evidence>
<dbReference type="GO" id="GO:0016887">
    <property type="term" value="F:ATP hydrolysis activity"/>
    <property type="evidence" value="ECO:0007669"/>
    <property type="project" value="InterPro"/>
</dbReference>
<name>A8HRK9_AZOC5</name>
<dbReference type="GO" id="GO:0005524">
    <property type="term" value="F:ATP binding"/>
    <property type="evidence" value="ECO:0007669"/>
    <property type="project" value="UniProtKB-KW"/>
</dbReference>
<keyword evidence="2" id="KW-0813">Transport</keyword>
<keyword evidence="6" id="KW-0764">Sulfate transport</keyword>
<dbReference type="PANTHER" id="PTHR42781">
    <property type="entry name" value="SPERMIDINE/PUTRESCINE IMPORT ATP-BINDING PROTEIN POTA"/>
    <property type="match status" value="1"/>
</dbReference>
<protein>
    <submittedName>
        <fullName evidence="8">Sulfate/thiosulfate import ATP-binding protein</fullName>
    </submittedName>
</protein>
<dbReference type="SMART" id="SM00382">
    <property type="entry name" value="AAA"/>
    <property type="match status" value="1"/>
</dbReference>
<dbReference type="KEGG" id="azc:AZC_1205"/>
<dbReference type="CDD" id="cd03296">
    <property type="entry name" value="ABC_CysA_sulfate_importer"/>
    <property type="match status" value="1"/>
</dbReference>
<dbReference type="Gene3D" id="3.40.50.300">
    <property type="entry name" value="P-loop containing nucleotide triphosphate hydrolases"/>
    <property type="match status" value="1"/>
</dbReference>
<dbReference type="InterPro" id="IPR008995">
    <property type="entry name" value="Mo/tungstate-bd_C_term_dom"/>
</dbReference>
<evidence type="ECO:0000259" key="7">
    <source>
        <dbReference type="PROSITE" id="PS50893"/>
    </source>
</evidence>
<keyword evidence="3" id="KW-0547">Nucleotide-binding</keyword>
<dbReference type="SUPFAM" id="SSF52540">
    <property type="entry name" value="P-loop containing nucleoside triphosphate hydrolases"/>
    <property type="match status" value="1"/>
</dbReference>
<dbReference type="PROSITE" id="PS50893">
    <property type="entry name" value="ABC_TRANSPORTER_2"/>
    <property type="match status" value="1"/>
</dbReference>
<dbReference type="NCBIfam" id="TIGR00968">
    <property type="entry name" value="3a0106s01"/>
    <property type="match status" value="1"/>
</dbReference>